<sequence length="404" mass="46061">MSRHTTSIWWGAPKKFFNWQSERKISWLELFFDLVYVGAIAQLTEHLSKEPNWMGGLNFFFFFLFIFWSWTDGSLYHDIHGSEGVRTRSFTLLQMMAVSAVAINFHDVFEGNHRGLAISLSLIQLIIHYLWWSVGYWEPEHRRLNTYYRITYPISAVLLIISVFTDFPTAKILWGLALVCNYSASLLSGLILGSHNKNIPVFTLSDSMVERFGLFTIIVLCEALTGIVRGMSVIQHKSLIVWTLFVLSMLIVFLLWWIYFDMLGDRKIKPGYSPYLSFIYLNIPLQASIAAMGALISIVLSDTDGQNGEVRQLFLVAIAIILLSIMALSLVNKWEKEAANILKSLLRFMLLAVVGILGIATISSYISTIVFLGLIAAILLVIVVVITRIWFKHKLFKEATKRIV</sequence>
<feature type="transmembrane region" description="Helical" evidence="1">
    <location>
        <begin position="146"/>
        <end position="165"/>
    </location>
</feature>
<dbReference type="PANTHER" id="PTHR36840">
    <property type="entry name" value="BLL5714 PROTEIN"/>
    <property type="match status" value="1"/>
</dbReference>
<proteinExistence type="predicted"/>
<feature type="transmembrane region" description="Helical" evidence="1">
    <location>
        <begin position="279"/>
        <end position="300"/>
    </location>
</feature>
<protein>
    <submittedName>
        <fullName evidence="2">Low temperature requirement protein LtrA</fullName>
    </submittedName>
</protein>
<dbReference type="Pfam" id="PF06772">
    <property type="entry name" value="LtrA"/>
    <property type="match status" value="1"/>
</dbReference>
<keyword evidence="1" id="KW-0472">Membrane</keyword>
<feature type="transmembrane region" description="Helical" evidence="1">
    <location>
        <begin position="212"/>
        <end position="234"/>
    </location>
</feature>
<gene>
    <name evidence="2" type="ORF">CLV51_10433</name>
</gene>
<dbReference type="InterPro" id="IPR010640">
    <property type="entry name" value="Low_temperature_requirement_A"/>
</dbReference>
<dbReference type="AlphaFoldDB" id="A0A2P8HGH9"/>
<feature type="transmembrane region" description="Helical" evidence="1">
    <location>
        <begin position="344"/>
        <end position="363"/>
    </location>
</feature>
<dbReference type="EMBL" id="PYAW01000004">
    <property type="protein sequence ID" value="PSL45331.1"/>
    <property type="molecule type" value="Genomic_DNA"/>
</dbReference>
<feature type="transmembrane region" description="Helical" evidence="1">
    <location>
        <begin position="25"/>
        <end position="41"/>
    </location>
</feature>
<organism evidence="2 3">
    <name type="scientific">Chitinophaga niastensis</name>
    <dbReference type="NCBI Taxonomy" id="536980"/>
    <lineage>
        <taxon>Bacteria</taxon>
        <taxon>Pseudomonadati</taxon>
        <taxon>Bacteroidota</taxon>
        <taxon>Chitinophagia</taxon>
        <taxon>Chitinophagales</taxon>
        <taxon>Chitinophagaceae</taxon>
        <taxon>Chitinophaga</taxon>
    </lineage>
</organism>
<feature type="transmembrane region" description="Helical" evidence="1">
    <location>
        <begin position="369"/>
        <end position="391"/>
    </location>
</feature>
<feature type="transmembrane region" description="Helical" evidence="1">
    <location>
        <begin position="240"/>
        <end position="259"/>
    </location>
</feature>
<reference evidence="2 3" key="1">
    <citation type="submission" date="2018-03" db="EMBL/GenBank/DDBJ databases">
        <title>Genomic Encyclopedia of Archaeal and Bacterial Type Strains, Phase II (KMG-II): from individual species to whole genera.</title>
        <authorList>
            <person name="Goeker M."/>
        </authorList>
    </citation>
    <scope>NUCLEOTIDE SEQUENCE [LARGE SCALE GENOMIC DNA]</scope>
    <source>
        <strain evidence="2 3">DSM 24859</strain>
    </source>
</reference>
<evidence type="ECO:0000313" key="2">
    <source>
        <dbReference type="EMBL" id="PSL45331.1"/>
    </source>
</evidence>
<keyword evidence="1" id="KW-0812">Transmembrane</keyword>
<evidence type="ECO:0000256" key="1">
    <source>
        <dbReference type="SAM" id="Phobius"/>
    </source>
</evidence>
<feature type="transmembrane region" description="Helical" evidence="1">
    <location>
        <begin position="171"/>
        <end position="192"/>
    </location>
</feature>
<keyword evidence="3" id="KW-1185">Reference proteome</keyword>
<evidence type="ECO:0000313" key="3">
    <source>
        <dbReference type="Proteomes" id="UP000240971"/>
    </source>
</evidence>
<dbReference type="OrthoDB" id="9798526at2"/>
<dbReference type="Proteomes" id="UP000240971">
    <property type="component" value="Unassembled WGS sequence"/>
</dbReference>
<accession>A0A2P8HGH9</accession>
<keyword evidence="1" id="KW-1133">Transmembrane helix</keyword>
<feature type="transmembrane region" description="Helical" evidence="1">
    <location>
        <begin position="115"/>
        <end position="134"/>
    </location>
</feature>
<name>A0A2P8HGH9_CHINA</name>
<dbReference type="RefSeq" id="WP_106529676.1">
    <property type="nucleotide sequence ID" value="NZ_PYAW01000004.1"/>
</dbReference>
<feature type="transmembrane region" description="Helical" evidence="1">
    <location>
        <begin position="53"/>
        <end position="70"/>
    </location>
</feature>
<feature type="transmembrane region" description="Helical" evidence="1">
    <location>
        <begin position="312"/>
        <end position="332"/>
    </location>
</feature>
<comment type="caution">
    <text evidence="2">The sequence shown here is derived from an EMBL/GenBank/DDBJ whole genome shotgun (WGS) entry which is preliminary data.</text>
</comment>
<dbReference type="PANTHER" id="PTHR36840:SF1">
    <property type="entry name" value="BLL5714 PROTEIN"/>
    <property type="match status" value="1"/>
</dbReference>